<dbReference type="STRING" id="1168289.GCA_000259075_03350"/>
<proteinExistence type="predicted"/>
<dbReference type="RefSeq" id="WP_106154232.1">
    <property type="nucleotide sequence ID" value="NZ_PVTS01000017.1"/>
</dbReference>
<sequence length="1499" mass="171587">MIALLPDNNIPFSHFGRKFFSIFIFLTVSLSSHSQTGYFSESGEAGFPEKIEDIFKISSEKKRANDFIDQFEEFWLSPETPDEAKAAVLEISDLLYDKKATAFPDYHLFLSTVRMFVEQNQINENFRIWREAAITYLKKPRYYTRHFNELLNTTRGIIDQQRIFGGPGTDWYSRNPNYSFRLIDDTLTLSLPETRLVCHSRTDSIEIYNTSGNLNLLSGIWKGNKGRVTWERSGFEGNKVYATFDDYQIDMSDSDFAVKDAVFYNRHYFNGPLKGDLEHKVTHIRTPSSSLYPKFESYDQLFNINNIHPNLHYKGGFSQHGAKFLGSGTDQNPATISIIRNDTLFISARSKMFSLRTDEILSRETEVTIHLDTGEIHHPGLEFKYMAPNRDLYLIRSGEGISQSPFFDTYHNVSINSEIIQWNLDKDFMELRMLDGAAQNRSFFESLSFYRESFFNYLQGMDAIHPLFGLRNCYYNNDQKPFTAKDYARFLNLPESQVRQQVLSLSFHGFIDFNFSTDTIKINERLTDYIKFRLGKKDYDVIRFRSVTDEDVPNAIFDLKNYDLALNGVENVSISDHQNVIFLPENEKITLKRNRNFSFNGQIKAGMIELFGNGFLFTYDDFRIDMQNIDSMRMSVGTEQLDQYGRPLLRTIDNTVARLSGYLQIDTANNKSGINDYPHYPILVSDRDSYVYYDRPDIQNAAYNTENFYFELDPFEIDSINELNLKNIVFDGKLVSNIFPELEDQLVVRRDYSLGFVKQSPPEGYPIYNGKAQFTNEIDLSNRGLKGNGRLDYLTSSAESEDFTFLPEETNGIAHSFNIEPSTTGVEYPDVQAENVKLVYKPQKDQLLTESTGSEFHIFKKETSLKGALALTPSGLQAGGTLHMPTANLISEEMDLTHHALIADSADFNLIGGEEMDGVSFKTNNLIAQLDFEERQGRFTSRDMGNTVEFTENLYLAYISEFSWDMDQNDIYMGASGSEGNRFVSTHRRQDSLEFLAPLAVYDIETKTIQANEVTNIEVADADIILNDGIINIRKDAEMDPLDSTQILLPGSTHKFKNAHVKIEGKFVYSGYGEYDFINGSEKQYTLDFHNIEVNDEQHTIAQGTIRDNQLFTLDDHFAYKGDIELSADAPLLTFDGGTQMLHPCSQKGPQDYIRFNAPIDPNEVRIPIGERTTNTELERLSHDVMLQIDSTHVYSAFLEKHRRINNASIAGSTGHLRYNKYKNSFEIATEEKFANPDSAGHIIRFNEDECSVNAEGKLDFNLDLEQVKLFASGRIDHFRETDSVSIDALFGTYFMLDDVSINTMANAIRGSKAPIAKHEKETTEKRLREWMKGSDAKKLADLIQPTTDISEVLPLDLQHTLCFTDINFTWNTPSRSYVANGTASLGWIKDQSIAKEVEVKALVSRSRGGNSFEIHIKADENTWFFYSYNNGKMLILSSLDEFNKAIQALDIDLRKMKTGMGQPDYVFQLGSMNRLRSFMKHFNPDEPESEEETEDLEE</sequence>
<comment type="caution">
    <text evidence="1">The sequence shown here is derived from an EMBL/GenBank/DDBJ whole genome shotgun (WGS) entry which is preliminary data.</text>
</comment>
<dbReference type="EMBL" id="QPIZ01000028">
    <property type="protein sequence ID" value="RCW29447.1"/>
    <property type="molecule type" value="Genomic_DNA"/>
</dbReference>
<dbReference type="OrthoDB" id="1465441at2"/>
<keyword evidence="2" id="KW-1185">Reference proteome</keyword>
<name>A0A2T0XAT0_9BACT</name>
<dbReference type="Proteomes" id="UP000252733">
    <property type="component" value="Unassembled WGS sequence"/>
</dbReference>
<organism evidence="1 2">
    <name type="scientific">Marinilabilia salmonicolor</name>
    <dbReference type="NCBI Taxonomy" id="989"/>
    <lineage>
        <taxon>Bacteria</taxon>
        <taxon>Pseudomonadati</taxon>
        <taxon>Bacteroidota</taxon>
        <taxon>Bacteroidia</taxon>
        <taxon>Marinilabiliales</taxon>
        <taxon>Marinilabiliaceae</taxon>
        <taxon>Marinilabilia</taxon>
    </lineage>
</organism>
<evidence type="ECO:0000313" key="1">
    <source>
        <dbReference type="EMBL" id="RCW29447.1"/>
    </source>
</evidence>
<accession>A0A2T0XAT0</accession>
<evidence type="ECO:0000313" key="2">
    <source>
        <dbReference type="Proteomes" id="UP000252733"/>
    </source>
</evidence>
<protein>
    <submittedName>
        <fullName evidence="1">Uncharacterized protein</fullName>
    </submittedName>
</protein>
<gene>
    <name evidence="1" type="ORF">DFO77_12849</name>
</gene>
<reference evidence="1 2" key="1">
    <citation type="submission" date="2018-07" db="EMBL/GenBank/DDBJ databases">
        <title>Freshwater and sediment microbial communities from various areas in North America, analyzing microbe dynamics in response to fracking.</title>
        <authorList>
            <person name="Lamendella R."/>
        </authorList>
    </citation>
    <scope>NUCLEOTIDE SEQUENCE [LARGE SCALE GENOMIC DNA]</scope>
    <source>
        <strain evidence="1 2">160A</strain>
    </source>
</reference>